<comment type="caution">
    <text evidence="1">The sequence shown here is derived from an EMBL/GenBank/DDBJ whole genome shotgun (WGS) entry which is preliminary data.</text>
</comment>
<dbReference type="RefSeq" id="WP_166283670.1">
    <property type="nucleotide sequence ID" value="NZ_JTHE03000120.1"/>
</dbReference>
<dbReference type="Proteomes" id="UP000031561">
    <property type="component" value="Unassembled WGS sequence"/>
</dbReference>
<name>A0ABD4TB76_9CYAN</name>
<evidence type="ECO:0000313" key="2">
    <source>
        <dbReference type="Proteomes" id="UP000031561"/>
    </source>
</evidence>
<protein>
    <submittedName>
        <fullName evidence="1">Uncharacterized protein</fullName>
    </submittedName>
</protein>
<keyword evidence="2" id="KW-1185">Reference proteome</keyword>
<accession>A0ABD4TB76</accession>
<dbReference type="AlphaFoldDB" id="A0ABD4TB76"/>
<reference evidence="1 2" key="1">
    <citation type="journal article" date="2015" name="Genome Announc.">
        <title>Draft Genome Sequence of Filamentous Marine Cyanobacterium Lyngbya confervoides Strain BDU141951.</title>
        <authorList>
            <person name="Chandrababunaidu M.M."/>
            <person name="Sen D."/>
            <person name="Tripathy S."/>
        </authorList>
    </citation>
    <scope>NUCLEOTIDE SEQUENCE [LARGE SCALE GENOMIC DNA]</scope>
    <source>
        <strain evidence="1 2">BDU141951</strain>
    </source>
</reference>
<evidence type="ECO:0000313" key="1">
    <source>
        <dbReference type="EMBL" id="MCM1985280.1"/>
    </source>
</evidence>
<organism evidence="1 2">
    <name type="scientific">Lyngbya confervoides BDU141951</name>
    <dbReference type="NCBI Taxonomy" id="1574623"/>
    <lineage>
        <taxon>Bacteria</taxon>
        <taxon>Bacillati</taxon>
        <taxon>Cyanobacteriota</taxon>
        <taxon>Cyanophyceae</taxon>
        <taxon>Oscillatoriophycideae</taxon>
        <taxon>Oscillatoriales</taxon>
        <taxon>Microcoleaceae</taxon>
        <taxon>Lyngbya</taxon>
    </lineage>
</organism>
<sequence>MTTTITQEDNLILQSYYIVLLLKELGEVKFEDSSIFSSLNLPPETKKSLEDIKIQNQGSAIMALYAMLVVPREKLHKNLKMNIKKLMIF</sequence>
<dbReference type="EMBL" id="JTHE03000120">
    <property type="protein sequence ID" value="MCM1985280.1"/>
    <property type="molecule type" value="Genomic_DNA"/>
</dbReference>
<gene>
    <name evidence="1" type="ORF">QQ91_0020915</name>
</gene>
<proteinExistence type="predicted"/>